<dbReference type="GeneID" id="108613293"/>
<dbReference type="SMART" id="SM00717">
    <property type="entry name" value="SANT"/>
    <property type="match status" value="2"/>
</dbReference>
<evidence type="ECO:0000256" key="10">
    <source>
        <dbReference type="SAM" id="MobiDB-lite"/>
    </source>
</evidence>
<proteinExistence type="inferred from homology"/>
<sequence length="817" mass="93207">MPRIMIKGGVWRNTEDEILKAAVMKYGKNQWSRIASLLHRKSAKQCKARWYEWLDPSIKKTEWSREEDEKLLHLAKLMPTQWRTIAPIIGRTAAQCLERYEYLLDQAQRKEDGEDTMDDPRKLKPGEIDPNPETKPARPDPKDMDEDELEMLSEARARLANTQGKKAKRKAREKQLEEARRLATLQKRRELRAAGIGSGNRKRIKGIDYNAEIPFEKRPAIGFYDTSEEHLQKQEPDFNKMRQQDLDGELRSEKEERERKRDKQKLKQRKENEVPSAMMQSQEPERKRSKLVLPTPQISDMELQQVVKLGRASEMAKEIAGESGIETTDALLADYSITPQVAATPRTPAPYTDRIMQEAQNMMALTHTETPLKGGLNTPLHESDFSGALPKAASVATPNTVIATPFRTQREGGAATPAGFLTPASGAMVPILKNGAAGGSSATPAFVRDKLSINAEESMAVTETPAVYKNYQKQLKSSLREGLAALPTPRNDYEIVVPEQDDSEAMETSTEPAIEDQADVDARMLAEQETQRKRELAKRSQVIQRNLPRPTEVNTKILRPQSEKQNLTEQQQAEELIKHEMITMQLYDSVRDPVPGQSQHKLEQLQSYFKANPYEEISQEELAEAKQMLADEMEVVKERMSHGELPLDVYGQVWQECLGQVLYLPSQHRYTRANLASKKDRLESAEKRLEQNRRHMAKEAKRCGKIEKKLKILTGGYQARAQVLIKQLQDTYAQIEQNSLSLSTFRFLGEQEAIAVPRRLEALQEDVRRQMEREKELQQKYANLAEQRDALFQQLELLTGNRPTAQQLLGLEQEAQT</sequence>
<evidence type="ECO:0000256" key="8">
    <source>
        <dbReference type="ARBA" id="ARBA00023242"/>
    </source>
</evidence>
<dbReference type="Proteomes" id="UP000694904">
    <property type="component" value="Chromosome 4"/>
</dbReference>
<reference evidence="14" key="3">
    <citation type="submission" date="2025-08" db="UniProtKB">
        <authorList>
            <consortium name="RefSeq"/>
        </authorList>
    </citation>
    <scope>IDENTIFICATION</scope>
    <source>
        <tissue evidence="14">Whole organism</tissue>
    </source>
</reference>
<evidence type="ECO:0000256" key="3">
    <source>
        <dbReference type="ARBA" id="ARBA00022664"/>
    </source>
</evidence>
<dbReference type="InterPro" id="IPR001005">
    <property type="entry name" value="SANT/Myb"/>
</dbReference>
<keyword evidence="5" id="KW-0677">Repeat</keyword>
<feature type="region of interest" description="Disordered" evidence="10">
    <location>
        <begin position="108"/>
        <end position="145"/>
    </location>
</feature>
<gene>
    <name evidence="14" type="primary">LOC108613293</name>
</gene>
<evidence type="ECO:0000259" key="11">
    <source>
        <dbReference type="PROSITE" id="PS50090"/>
    </source>
</evidence>
<feature type="region of interest" description="Disordered" evidence="10">
    <location>
        <begin position="224"/>
        <end position="290"/>
    </location>
</feature>
<dbReference type="PANTHER" id="PTHR45885">
    <property type="entry name" value="CELL DIVISION CYCLE 5-LIKE PROTEIN"/>
    <property type="match status" value="1"/>
</dbReference>
<feature type="compositionally biased region" description="Basic and acidic residues" evidence="10">
    <location>
        <begin position="227"/>
        <end position="261"/>
    </location>
</feature>
<reference evidence="13" key="1">
    <citation type="journal article" date="1997" name="Nucleic Acids Res.">
        <title>tRNAscan-SE: a program for improved detection of transfer RNA genes in genomic sequence.</title>
        <authorList>
            <person name="Lowe T.M."/>
            <person name="Eddy S.R."/>
        </authorList>
    </citation>
    <scope>NUCLEOTIDE SEQUENCE [LARGE SCALE GENOMIC DNA]</scope>
</reference>
<evidence type="ECO:0000256" key="7">
    <source>
        <dbReference type="ARBA" id="ARBA00023187"/>
    </source>
</evidence>
<comment type="subcellular location">
    <subcellularLocation>
        <location evidence="1">Nucleus</location>
    </subcellularLocation>
</comment>
<evidence type="ECO:0000313" key="14">
    <source>
        <dbReference type="RefSeq" id="XP_017862149.1"/>
    </source>
</evidence>
<dbReference type="Pfam" id="PF13921">
    <property type="entry name" value="Myb_DNA-bind_6"/>
    <property type="match status" value="1"/>
</dbReference>
<evidence type="ECO:0000256" key="2">
    <source>
        <dbReference type="ARBA" id="ARBA00010506"/>
    </source>
</evidence>
<dbReference type="Gene3D" id="1.10.10.60">
    <property type="entry name" value="Homeodomain-like"/>
    <property type="match status" value="2"/>
</dbReference>
<dbReference type="PROSITE" id="PS51294">
    <property type="entry name" value="HTH_MYB"/>
    <property type="match status" value="2"/>
</dbReference>
<dbReference type="Pfam" id="PF11831">
    <property type="entry name" value="Myb_Cef"/>
    <property type="match status" value="1"/>
</dbReference>
<feature type="domain" description="HTH myb-type" evidence="12">
    <location>
        <begin position="1"/>
        <end position="58"/>
    </location>
</feature>
<dbReference type="InterPro" id="IPR009057">
    <property type="entry name" value="Homeodomain-like_sf"/>
</dbReference>
<accession>A0ABM1P4L3</accession>
<keyword evidence="8" id="KW-0539">Nucleus</keyword>
<feature type="compositionally biased region" description="Basic and acidic residues" evidence="10">
    <location>
        <begin position="108"/>
        <end position="127"/>
    </location>
</feature>
<keyword evidence="9" id="KW-0175">Coiled coil</keyword>
<evidence type="ECO:0000256" key="9">
    <source>
        <dbReference type="SAM" id="Coils"/>
    </source>
</evidence>
<feature type="coiled-coil region" evidence="9">
    <location>
        <begin position="672"/>
        <end position="801"/>
    </location>
</feature>
<comment type="similarity">
    <text evidence="2">Belongs to the CEF1 family.</text>
</comment>
<feature type="domain" description="Myb-like" evidence="11">
    <location>
        <begin position="3"/>
        <end position="54"/>
    </location>
</feature>
<dbReference type="InterPro" id="IPR017930">
    <property type="entry name" value="Myb_dom"/>
</dbReference>
<evidence type="ECO:0000313" key="13">
    <source>
        <dbReference type="Proteomes" id="UP000694904"/>
    </source>
</evidence>
<dbReference type="InterPro" id="IPR047242">
    <property type="entry name" value="CDC5L/Cef1"/>
</dbReference>
<dbReference type="SUPFAM" id="SSF46689">
    <property type="entry name" value="Homeodomain-like"/>
    <property type="match status" value="1"/>
</dbReference>
<keyword evidence="7" id="KW-0508">mRNA splicing</keyword>
<dbReference type="CDD" id="cd11659">
    <property type="entry name" value="SANT_CDC5_II"/>
    <property type="match status" value="1"/>
</dbReference>
<keyword evidence="13" id="KW-1185">Reference proteome</keyword>
<dbReference type="InterPro" id="IPR047240">
    <property type="entry name" value="SANT_CDC5L_II"/>
</dbReference>
<reference evidence="13" key="2">
    <citation type="journal article" date="2016" name="G3 (Bethesda)">
        <title>Genome Evolution in Three Species of Cactophilic Drosophila.</title>
        <authorList>
            <person name="Sanchez-Flores A."/>
            <person name="Penazola F."/>
            <person name="Carpinteyro-Ponce J."/>
            <person name="Nazario-Yepiz N."/>
            <person name="Abreu-Goodger C."/>
            <person name="Machado C.A."/>
            <person name="Markow T.A."/>
        </authorList>
    </citation>
    <scope>NUCLEOTIDE SEQUENCE [LARGE SCALE GENOMIC DNA]</scope>
</reference>
<evidence type="ECO:0000256" key="1">
    <source>
        <dbReference type="ARBA" id="ARBA00004123"/>
    </source>
</evidence>
<protein>
    <submittedName>
        <fullName evidence="14">Cell division cycle 5-like protein</fullName>
    </submittedName>
</protein>
<keyword evidence="6" id="KW-0238">DNA-binding</keyword>
<dbReference type="RefSeq" id="XP_017862149.1">
    <property type="nucleotide sequence ID" value="XM_018006660.1"/>
</dbReference>
<evidence type="ECO:0000256" key="5">
    <source>
        <dbReference type="ARBA" id="ARBA00022737"/>
    </source>
</evidence>
<evidence type="ECO:0000256" key="4">
    <source>
        <dbReference type="ARBA" id="ARBA00022728"/>
    </source>
</evidence>
<feature type="region of interest" description="Disordered" evidence="10">
    <location>
        <begin position="186"/>
        <end position="205"/>
    </location>
</feature>
<dbReference type="CDD" id="cd00167">
    <property type="entry name" value="SANT"/>
    <property type="match status" value="1"/>
</dbReference>
<evidence type="ECO:0000256" key="6">
    <source>
        <dbReference type="ARBA" id="ARBA00023125"/>
    </source>
</evidence>
<name>A0ABM1P4L3_DROAR</name>
<keyword evidence="3" id="KW-0507">mRNA processing</keyword>
<feature type="domain" description="HTH myb-type" evidence="12">
    <location>
        <begin position="59"/>
        <end position="108"/>
    </location>
</feature>
<feature type="domain" description="Myb-like" evidence="11">
    <location>
        <begin position="55"/>
        <end position="104"/>
    </location>
</feature>
<organism evidence="13 14">
    <name type="scientific">Drosophila arizonae</name>
    <name type="common">Fruit fly</name>
    <dbReference type="NCBI Taxonomy" id="7263"/>
    <lineage>
        <taxon>Eukaryota</taxon>
        <taxon>Metazoa</taxon>
        <taxon>Ecdysozoa</taxon>
        <taxon>Arthropoda</taxon>
        <taxon>Hexapoda</taxon>
        <taxon>Insecta</taxon>
        <taxon>Pterygota</taxon>
        <taxon>Neoptera</taxon>
        <taxon>Endopterygota</taxon>
        <taxon>Diptera</taxon>
        <taxon>Brachycera</taxon>
        <taxon>Muscomorpha</taxon>
        <taxon>Ephydroidea</taxon>
        <taxon>Drosophilidae</taxon>
        <taxon>Drosophila</taxon>
    </lineage>
</organism>
<dbReference type="InterPro" id="IPR021786">
    <property type="entry name" value="Cdc5p/Cef1_C"/>
</dbReference>
<keyword evidence="4" id="KW-0747">Spliceosome</keyword>
<evidence type="ECO:0000259" key="12">
    <source>
        <dbReference type="PROSITE" id="PS51294"/>
    </source>
</evidence>
<dbReference type="PROSITE" id="PS50090">
    <property type="entry name" value="MYB_LIKE"/>
    <property type="match status" value="2"/>
</dbReference>
<dbReference type="PANTHER" id="PTHR45885:SF1">
    <property type="entry name" value="CELL DIVISION CYCLE 5-LIKE PROTEIN"/>
    <property type="match status" value="1"/>
</dbReference>